<dbReference type="GeneID" id="89523536"/>
<dbReference type="PANTHER" id="PTHR43297">
    <property type="entry name" value="OLIGOPEPTIDE TRANSPORT ATP-BINDING PROTEIN APPD"/>
    <property type="match status" value="1"/>
</dbReference>
<reference evidence="10" key="1">
    <citation type="submission" date="2018-12" db="EMBL/GenBank/DDBJ databases">
        <title>Dusodibacter welbiota gen. nov., sp. nov., isolated from human faeces and emended description of the Oscillibacter genus.</title>
        <authorList>
            <person name="Le Roy T."/>
            <person name="Van der Smissen P."/>
            <person name="Delzenne N."/>
            <person name="Muccioli G."/>
            <person name="Collet J.F."/>
            <person name="Cani P.D."/>
        </authorList>
    </citation>
    <scope>NUCLEOTIDE SEQUENCE [LARGE SCALE GENOMIC DNA]</scope>
    <source>
        <strain evidence="10">J115</strain>
    </source>
</reference>
<evidence type="ECO:0000256" key="2">
    <source>
        <dbReference type="ARBA" id="ARBA00005417"/>
    </source>
</evidence>
<dbReference type="EMBL" id="CP034413">
    <property type="protein sequence ID" value="QCI59323.1"/>
    <property type="molecule type" value="Genomic_DNA"/>
</dbReference>
<evidence type="ECO:0000256" key="3">
    <source>
        <dbReference type="ARBA" id="ARBA00022448"/>
    </source>
</evidence>
<dbReference type="InterPro" id="IPR003593">
    <property type="entry name" value="AAA+_ATPase"/>
</dbReference>
<keyword evidence="3" id="KW-0813">Transport</keyword>
<dbReference type="InterPro" id="IPR003439">
    <property type="entry name" value="ABC_transporter-like_ATP-bd"/>
</dbReference>
<gene>
    <name evidence="9" type="ORF">EIO64_08855</name>
</gene>
<dbReference type="GO" id="GO:0016887">
    <property type="term" value="F:ATP hydrolysis activity"/>
    <property type="evidence" value="ECO:0007669"/>
    <property type="project" value="InterPro"/>
</dbReference>
<dbReference type="InterPro" id="IPR013563">
    <property type="entry name" value="Oligopep_ABC_C"/>
</dbReference>
<evidence type="ECO:0000256" key="5">
    <source>
        <dbReference type="ARBA" id="ARBA00022741"/>
    </source>
</evidence>
<feature type="domain" description="ABC transporter" evidence="8">
    <location>
        <begin position="8"/>
        <end position="261"/>
    </location>
</feature>
<keyword evidence="10" id="KW-1185">Reference proteome</keyword>
<dbReference type="PROSITE" id="PS50893">
    <property type="entry name" value="ABC_TRANSPORTER_2"/>
    <property type="match status" value="1"/>
</dbReference>
<dbReference type="InterPro" id="IPR017871">
    <property type="entry name" value="ABC_transporter-like_CS"/>
</dbReference>
<keyword evidence="5" id="KW-0547">Nucleotide-binding</keyword>
<proteinExistence type="inferred from homology"/>
<dbReference type="Gene3D" id="3.40.50.300">
    <property type="entry name" value="P-loop containing nucleotide triphosphate hydrolases"/>
    <property type="match status" value="1"/>
</dbReference>
<dbReference type="InterPro" id="IPR050388">
    <property type="entry name" value="ABC_Ni/Peptide_Import"/>
</dbReference>
<dbReference type="GO" id="GO:0015833">
    <property type="term" value="P:peptide transport"/>
    <property type="evidence" value="ECO:0007669"/>
    <property type="project" value="InterPro"/>
</dbReference>
<evidence type="ECO:0000256" key="1">
    <source>
        <dbReference type="ARBA" id="ARBA00004202"/>
    </source>
</evidence>
<dbReference type="GO" id="GO:0005886">
    <property type="term" value="C:plasma membrane"/>
    <property type="evidence" value="ECO:0007669"/>
    <property type="project" value="UniProtKB-SubCell"/>
</dbReference>
<dbReference type="Pfam" id="PF08352">
    <property type="entry name" value="oligo_HPY"/>
    <property type="match status" value="1"/>
</dbReference>
<dbReference type="InterPro" id="IPR027417">
    <property type="entry name" value="P-loop_NTPase"/>
</dbReference>
<dbReference type="PROSITE" id="PS00211">
    <property type="entry name" value="ABC_TRANSPORTER_1"/>
    <property type="match status" value="1"/>
</dbReference>
<dbReference type="RefSeq" id="WP_025544123.1">
    <property type="nucleotide sequence ID" value="NZ_CP034413.3"/>
</dbReference>
<dbReference type="Pfam" id="PF00005">
    <property type="entry name" value="ABC_tran"/>
    <property type="match status" value="1"/>
</dbReference>
<accession>A0A4D7AP25</accession>
<keyword evidence="4" id="KW-1003">Cell membrane</keyword>
<dbReference type="GO" id="GO:0005524">
    <property type="term" value="F:ATP binding"/>
    <property type="evidence" value="ECO:0007669"/>
    <property type="project" value="UniProtKB-KW"/>
</dbReference>
<dbReference type="NCBIfam" id="TIGR01727">
    <property type="entry name" value="oligo_HPY"/>
    <property type="match status" value="1"/>
</dbReference>
<organism evidence="9 10">
    <name type="scientific">Dysosmobacter welbionis</name>
    <dbReference type="NCBI Taxonomy" id="2093857"/>
    <lineage>
        <taxon>Bacteria</taxon>
        <taxon>Bacillati</taxon>
        <taxon>Bacillota</taxon>
        <taxon>Clostridia</taxon>
        <taxon>Eubacteriales</taxon>
        <taxon>Oscillospiraceae</taxon>
        <taxon>Dysosmobacter</taxon>
    </lineage>
</organism>
<dbReference type="CDD" id="cd03257">
    <property type="entry name" value="ABC_NikE_OppD_transporters"/>
    <property type="match status" value="1"/>
</dbReference>
<keyword evidence="7" id="KW-0472">Membrane</keyword>
<evidence type="ECO:0000259" key="8">
    <source>
        <dbReference type="PROSITE" id="PS50893"/>
    </source>
</evidence>
<dbReference type="SUPFAM" id="SSF52540">
    <property type="entry name" value="P-loop containing nucleoside triphosphate hydrolases"/>
    <property type="match status" value="1"/>
</dbReference>
<comment type="similarity">
    <text evidence="2">Belongs to the ABC transporter superfamily.</text>
</comment>
<evidence type="ECO:0000313" key="9">
    <source>
        <dbReference type="EMBL" id="QCI59323.1"/>
    </source>
</evidence>
<evidence type="ECO:0000313" key="10">
    <source>
        <dbReference type="Proteomes" id="UP000298642"/>
    </source>
</evidence>
<dbReference type="FunFam" id="3.40.50.300:FF:000016">
    <property type="entry name" value="Oligopeptide ABC transporter ATP-binding component"/>
    <property type="match status" value="1"/>
</dbReference>
<keyword evidence="6 9" id="KW-0067">ATP-binding</keyword>
<protein>
    <submittedName>
        <fullName evidence="9">ABC transporter ATP-binding protein</fullName>
    </submittedName>
</protein>
<dbReference type="KEGG" id="obj:EIO64_08855"/>
<comment type="subcellular location">
    <subcellularLocation>
        <location evidence="1">Cell membrane</location>
        <topology evidence="1">Peripheral membrane protein</topology>
    </subcellularLocation>
</comment>
<name>A0A4D7AP25_9FIRM</name>
<dbReference type="SMART" id="SM00382">
    <property type="entry name" value="AAA"/>
    <property type="match status" value="1"/>
</dbReference>
<dbReference type="Proteomes" id="UP000298642">
    <property type="component" value="Chromosome"/>
</dbReference>
<dbReference type="PANTHER" id="PTHR43297:SF2">
    <property type="entry name" value="DIPEPTIDE TRANSPORT ATP-BINDING PROTEIN DPPD"/>
    <property type="match status" value="1"/>
</dbReference>
<evidence type="ECO:0000256" key="7">
    <source>
        <dbReference type="ARBA" id="ARBA00023136"/>
    </source>
</evidence>
<evidence type="ECO:0000256" key="4">
    <source>
        <dbReference type="ARBA" id="ARBA00022475"/>
    </source>
</evidence>
<sequence>MDEKLLDIQDLSVWYKTYRGFAEVVDHINLYVGKGEKIGLVGESGCGKTTTMKMVMRTLDERGIKVGEGSKLLFGGEDILAMDAKALLDLRRRKISMISQSPMAALNPVFTIGQQMMDVLKYSGQFDKHDKKGMLDAARKAIDSVMIPDPDRILNSYPHQLSGGMRQRICIATSLLTPRQLLIADEPGTALDVTVQGQIHKLLRRLVEEEKRSLIMITHSLGVVRELVDRIYVMYAGNIVENCDTAELFKNPLHPYTQGLLACVPRLTGGGISAGIYGYIPSYVNPPKGCRFFNRCPHCTERCKQEKPGTYMAAENHAVSCFLYEDKGPAKERGDGHVE</sequence>
<evidence type="ECO:0000256" key="6">
    <source>
        <dbReference type="ARBA" id="ARBA00022840"/>
    </source>
</evidence>
<dbReference type="AlphaFoldDB" id="A0A4D7AP25"/>